<dbReference type="GO" id="GO:0016746">
    <property type="term" value="F:acyltransferase activity"/>
    <property type="evidence" value="ECO:0007669"/>
    <property type="project" value="UniProtKB-KW"/>
</dbReference>
<keyword evidence="3" id="KW-1185">Reference proteome</keyword>
<keyword evidence="2" id="KW-0808">Transferase</keyword>
<dbReference type="EC" id="2.3.1.-" evidence="2"/>
<evidence type="ECO:0000313" key="2">
    <source>
        <dbReference type="EMBL" id="MEE2565255.1"/>
    </source>
</evidence>
<sequence length="359" mass="39808">MRQAETFHPGRLDRADRALWIDLVRSSDWPSPLLHPDFARLVASCRSDVRIVRAEDRFGRRAFLPIHKRPLGLARPIGSTFSDYHALIAEPGFDGTIEHVLGTAGLRGFRYFNLIEPGGGDLYGHRYRFSSGTDPLADLKDCHPRRAKTFRRLKRKLEREHGDVALVLDDRSQGAFDTLLDWKDRQFARSGRHNVLKTRWTRQMLGLLRKGGVGDISPFQMTLTVAGRPVASEFGLSWNGIFHPWIAAFDPAFEPYSPGHLLVCEFLEALPASPFAVYDLGSGDEPHKSLFANETIGLSSGRAFAARPRLAPGLFQPGTGGLAGKVVRRWEQILLSETGLPGRIGGAAQAARGLITRKG</sequence>
<evidence type="ECO:0000313" key="3">
    <source>
        <dbReference type="Proteomes" id="UP001310692"/>
    </source>
</evidence>
<keyword evidence="2" id="KW-0012">Acyltransferase</keyword>
<feature type="domain" description="BioF2-like acetyltransferase" evidence="1">
    <location>
        <begin position="145"/>
        <end position="289"/>
    </location>
</feature>
<dbReference type="InterPro" id="IPR038740">
    <property type="entry name" value="BioF2-like_GNAT_dom"/>
</dbReference>
<comment type="caution">
    <text evidence="2">The sequence shown here is derived from an EMBL/GenBank/DDBJ whole genome shotgun (WGS) entry which is preliminary data.</text>
</comment>
<dbReference type="Pfam" id="PF13480">
    <property type="entry name" value="Acetyltransf_6"/>
    <property type="match status" value="1"/>
</dbReference>
<dbReference type="RefSeq" id="WP_330194793.1">
    <property type="nucleotide sequence ID" value="NZ_JAZDRO010000001.1"/>
</dbReference>
<evidence type="ECO:0000259" key="1">
    <source>
        <dbReference type="Pfam" id="PF13480"/>
    </source>
</evidence>
<proteinExistence type="predicted"/>
<gene>
    <name evidence="2" type="ORF">V0U35_01075</name>
</gene>
<organism evidence="2 3">
    <name type="scientific">Hyphobacterium marinum</name>
    <dbReference type="NCBI Taxonomy" id="3116574"/>
    <lineage>
        <taxon>Bacteria</taxon>
        <taxon>Pseudomonadati</taxon>
        <taxon>Pseudomonadota</taxon>
        <taxon>Alphaproteobacteria</taxon>
        <taxon>Maricaulales</taxon>
        <taxon>Maricaulaceae</taxon>
        <taxon>Hyphobacterium</taxon>
    </lineage>
</organism>
<dbReference type="EMBL" id="JAZDRO010000001">
    <property type="protein sequence ID" value="MEE2565255.1"/>
    <property type="molecule type" value="Genomic_DNA"/>
</dbReference>
<protein>
    <submittedName>
        <fullName evidence="2">GNAT family N-acetyltransferase</fullName>
        <ecNumber evidence="2">2.3.1.-</ecNumber>
    </submittedName>
</protein>
<dbReference type="SUPFAM" id="SSF55729">
    <property type="entry name" value="Acyl-CoA N-acyltransferases (Nat)"/>
    <property type="match status" value="1"/>
</dbReference>
<accession>A0ABU7LVQ4</accession>
<dbReference type="Proteomes" id="UP001310692">
    <property type="component" value="Unassembled WGS sequence"/>
</dbReference>
<name>A0ABU7LVQ4_9PROT</name>
<reference evidence="2 3" key="1">
    <citation type="submission" date="2024-01" db="EMBL/GenBank/DDBJ databases">
        <title>Hyphobacterium bacterium isolated from marine sediment.</title>
        <authorList>
            <person name="Zhao S."/>
        </authorList>
    </citation>
    <scope>NUCLEOTIDE SEQUENCE [LARGE SCALE GENOMIC DNA]</scope>
    <source>
        <strain evidence="2 3">Y60-23</strain>
    </source>
</reference>
<dbReference type="InterPro" id="IPR016181">
    <property type="entry name" value="Acyl_CoA_acyltransferase"/>
</dbReference>